<evidence type="ECO:0000313" key="2">
    <source>
        <dbReference type="Proteomes" id="UP000216101"/>
    </source>
</evidence>
<protein>
    <submittedName>
        <fullName evidence="1">Uncharacterized protein</fullName>
    </submittedName>
</protein>
<evidence type="ECO:0000313" key="1">
    <source>
        <dbReference type="EMBL" id="OZY87186.1"/>
    </source>
</evidence>
<comment type="caution">
    <text evidence="1">The sequence shown here is derived from an EMBL/GenBank/DDBJ whole genome shotgun (WGS) entry which is preliminary data.</text>
</comment>
<proteinExistence type="predicted"/>
<reference evidence="2" key="1">
    <citation type="submission" date="2017-05" db="EMBL/GenBank/DDBJ databases">
        <authorList>
            <person name="Barney B.M."/>
        </authorList>
    </citation>
    <scope>NUCLEOTIDE SEQUENCE [LARGE SCALE GENOMIC DNA]</scope>
    <source>
        <strain evidence="2">PSBB022</strain>
    </source>
</reference>
<dbReference type="EMBL" id="NHNI01000001">
    <property type="protein sequence ID" value="OZY87186.1"/>
    <property type="molecule type" value="Genomic_DNA"/>
</dbReference>
<keyword evidence="2" id="KW-1185">Reference proteome</keyword>
<gene>
    <name evidence="1" type="ORF">CBP51_09425</name>
</gene>
<organism evidence="1 2">
    <name type="scientific">Cellvibrio mixtus</name>
    <dbReference type="NCBI Taxonomy" id="39650"/>
    <lineage>
        <taxon>Bacteria</taxon>
        <taxon>Pseudomonadati</taxon>
        <taxon>Pseudomonadota</taxon>
        <taxon>Gammaproteobacteria</taxon>
        <taxon>Cellvibrionales</taxon>
        <taxon>Cellvibrionaceae</taxon>
        <taxon>Cellvibrio</taxon>
    </lineage>
</organism>
<dbReference type="AlphaFoldDB" id="A0A266QC20"/>
<dbReference type="Proteomes" id="UP000216101">
    <property type="component" value="Unassembled WGS sequence"/>
</dbReference>
<name>A0A266QC20_9GAMM</name>
<accession>A0A266QC20</accession>
<sequence>MGSDLSPISSTFADFVVILGVKTQFCALYCEIKGSSCLIIQKNCLLFDRATALSLYCGWHKNCCFNSMFL</sequence>